<sequence>MKNLSRFPLMYLSVLLMGLFSCNSEDPTPENDGEVITDVVLKFQEIDASGNPVGLAFSHSASDPEGIEVGATPTIEQVTLTRGKTYRMEIEVLNSIEGESITEEILAEADVHQFFFLGSAFEGNPGPVAISYDDEGGIALGVKTKLIMAASPGRNNAQMRIVLRHDLNKNFPGANNPVFVNYEQAGGESDLDITFPLVIN</sequence>
<gene>
    <name evidence="2" type="ORF">AO498_09525</name>
</gene>
<name>A0A142ENF5_9BACT</name>
<keyword evidence="1" id="KW-0732">Signal</keyword>
<dbReference type="AlphaFoldDB" id="A0A142ENF5"/>
<evidence type="ECO:0000313" key="2">
    <source>
        <dbReference type="EMBL" id="AMQ56660.1"/>
    </source>
</evidence>
<feature type="signal peptide" evidence="1">
    <location>
        <begin position="1"/>
        <end position="24"/>
    </location>
</feature>
<dbReference type="OrthoDB" id="713689at2"/>
<protein>
    <recommendedName>
        <fullName evidence="4">Type 1 periplasmic binding fold superfamily protein</fullName>
    </recommendedName>
</protein>
<organism evidence="2 3">
    <name type="scientific">Algoriphagus sanaruensis</name>
    <dbReference type="NCBI Taxonomy" id="1727163"/>
    <lineage>
        <taxon>Bacteria</taxon>
        <taxon>Pseudomonadati</taxon>
        <taxon>Bacteroidota</taxon>
        <taxon>Cytophagia</taxon>
        <taxon>Cytophagales</taxon>
        <taxon>Cyclobacteriaceae</taxon>
        <taxon>Algoriphagus</taxon>
    </lineage>
</organism>
<proteinExistence type="predicted"/>
<evidence type="ECO:0000256" key="1">
    <source>
        <dbReference type="SAM" id="SignalP"/>
    </source>
</evidence>
<dbReference type="STRING" id="1727163.AO498_09525"/>
<dbReference type="KEGG" id="alm:AO498_09525"/>
<evidence type="ECO:0008006" key="4">
    <source>
        <dbReference type="Google" id="ProtNLM"/>
    </source>
</evidence>
<accession>A0A142ENF5</accession>
<evidence type="ECO:0000313" key="3">
    <source>
        <dbReference type="Proteomes" id="UP000073816"/>
    </source>
</evidence>
<reference evidence="3" key="1">
    <citation type="submission" date="2015-09" db="EMBL/GenBank/DDBJ databases">
        <title>Complete sequence of Algoriphagus sp. M8-2.</title>
        <authorList>
            <person name="Shintani M."/>
        </authorList>
    </citation>
    <scope>NUCLEOTIDE SEQUENCE [LARGE SCALE GENOMIC DNA]</scope>
    <source>
        <strain evidence="3">M8-2</strain>
    </source>
</reference>
<reference evidence="2 3" key="2">
    <citation type="journal article" date="2016" name="Genome Announc.">
        <title>Complete Genome Sequence of Algoriphagus sp. Strain M8-2, Isolated from a Brackish Lake.</title>
        <authorList>
            <person name="Muraguchi Y."/>
            <person name="Kushimoto K."/>
            <person name="Ohtsubo Y."/>
            <person name="Suzuki T."/>
            <person name="Dohra H."/>
            <person name="Kimbara K."/>
            <person name="Shintani M."/>
        </authorList>
    </citation>
    <scope>NUCLEOTIDE SEQUENCE [LARGE SCALE GENOMIC DNA]</scope>
    <source>
        <strain evidence="2 3">M8-2</strain>
    </source>
</reference>
<feature type="chain" id="PRO_5007494060" description="Type 1 periplasmic binding fold superfamily protein" evidence="1">
    <location>
        <begin position="25"/>
        <end position="200"/>
    </location>
</feature>
<dbReference type="PROSITE" id="PS51257">
    <property type="entry name" value="PROKAR_LIPOPROTEIN"/>
    <property type="match status" value="1"/>
</dbReference>
<keyword evidence="3" id="KW-1185">Reference proteome</keyword>
<dbReference type="RefSeq" id="WP_067546564.1">
    <property type="nucleotide sequence ID" value="NZ_CP012836.1"/>
</dbReference>
<dbReference type="Proteomes" id="UP000073816">
    <property type="component" value="Chromosome"/>
</dbReference>
<dbReference type="PATRIC" id="fig|1727163.4.peg.1991"/>
<dbReference type="EMBL" id="CP012836">
    <property type="protein sequence ID" value="AMQ56660.1"/>
    <property type="molecule type" value="Genomic_DNA"/>
</dbReference>